<feature type="region of interest" description="Disordered" evidence="1">
    <location>
        <begin position="1"/>
        <end position="21"/>
    </location>
</feature>
<keyword evidence="4" id="KW-1185">Reference proteome</keyword>
<reference evidence="3 4" key="1">
    <citation type="submission" date="2022-06" db="EMBL/GenBank/DDBJ databases">
        <title>Sequencing the genomes of 1000 actinobacteria strains.</title>
        <authorList>
            <person name="Klenk H.-P."/>
        </authorList>
    </citation>
    <scope>NUCLEOTIDE SEQUENCE [LARGE SCALE GENOMIC DNA]</scope>
    <source>
        <strain evidence="3 4">DSM 41656</strain>
    </source>
</reference>
<name>A0ABT1J795_9ACTN</name>
<keyword evidence="2" id="KW-0812">Transmembrane</keyword>
<dbReference type="EMBL" id="JAMZDX010000006">
    <property type="protein sequence ID" value="MCP2313305.1"/>
    <property type="molecule type" value="Genomic_DNA"/>
</dbReference>
<protein>
    <submittedName>
        <fullName evidence="3">Uncharacterized protein</fullName>
    </submittedName>
</protein>
<comment type="caution">
    <text evidence="3">The sequence shown here is derived from an EMBL/GenBank/DDBJ whole genome shotgun (WGS) entry which is preliminary data.</text>
</comment>
<gene>
    <name evidence="3" type="ORF">FHR36_006486</name>
</gene>
<evidence type="ECO:0000256" key="2">
    <source>
        <dbReference type="SAM" id="Phobius"/>
    </source>
</evidence>
<accession>A0ABT1J795</accession>
<dbReference type="RefSeq" id="WP_253803019.1">
    <property type="nucleotide sequence ID" value="NZ_BAAAUB010000039.1"/>
</dbReference>
<keyword evidence="2" id="KW-0472">Membrane</keyword>
<organism evidence="3 4">
    <name type="scientific">Kitasatospora paracochleata</name>
    <dbReference type="NCBI Taxonomy" id="58354"/>
    <lineage>
        <taxon>Bacteria</taxon>
        <taxon>Bacillati</taxon>
        <taxon>Actinomycetota</taxon>
        <taxon>Actinomycetes</taxon>
        <taxon>Kitasatosporales</taxon>
        <taxon>Streptomycetaceae</taxon>
        <taxon>Kitasatospora</taxon>
    </lineage>
</organism>
<proteinExistence type="predicted"/>
<evidence type="ECO:0000256" key="1">
    <source>
        <dbReference type="SAM" id="MobiDB-lite"/>
    </source>
</evidence>
<evidence type="ECO:0000313" key="3">
    <source>
        <dbReference type="EMBL" id="MCP2313305.1"/>
    </source>
</evidence>
<sequence>MSTPPAAEDQATSPYPEIPVEAEPAKKKRNVARLVGKYVGIVVAGVIALMVWSWFHKDAPDMAQAGNCVTNAGTEAKPKVSIVDCGAANADFKVLKVVQSSNDQECESVEGLVASYVEKSSTSFTLCLGKNH</sequence>
<dbReference type="Proteomes" id="UP001206483">
    <property type="component" value="Unassembled WGS sequence"/>
</dbReference>
<evidence type="ECO:0000313" key="4">
    <source>
        <dbReference type="Proteomes" id="UP001206483"/>
    </source>
</evidence>
<keyword evidence="2" id="KW-1133">Transmembrane helix</keyword>
<feature type="transmembrane region" description="Helical" evidence="2">
    <location>
        <begin position="35"/>
        <end position="55"/>
    </location>
</feature>